<dbReference type="AlphaFoldDB" id="A0A7W6BTU1"/>
<accession>A0A7W6BTU1</accession>
<evidence type="ECO:0000313" key="2">
    <source>
        <dbReference type="Proteomes" id="UP000531216"/>
    </source>
</evidence>
<proteinExistence type="predicted"/>
<dbReference type="EMBL" id="JACIDO010000013">
    <property type="protein sequence ID" value="MBB3937909.1"/>
    <property type="molecule type" value="Genomic_DNA"/>
</dbReference>
<protein>
    <submittedName>
        <fullName evidence="1">Uncharacterized protein</fullName>
    </submittedName>
</protein>
<gene>
    <name evidence="1" type="ORF">GGR05_004078</name>
</gene>
<name>A0A7W6BTU1_9HYPH</name>
<evidence type="ECO:0000313" key="1">
    <source>
        <dbReference type="EMBL" id="MBB3937909.1"/>
    </source>
</evidence>
<dbReference type="RefSeq" id="WP_175526935.1">
    <property type="nucleotide sequence ID" value="NZ_FOOA01000025.1"/>
</dbReference>
<reference evidence="1 2" key="1">
    <citation type="submission" date="2020-08" db="EMBL/GenBank/DDBJ databases">
        <title>Genomic Encyclopedia of Type Strains, Phase IV (KMG-IV): sequencing the most valuable type-strain genomes for metagenomic binning, comparative biology and taxonomic classification.</title>
        <authorList>
            <person name="Goeker M."/>
        </authorList>
    </citation>
    <scope>NUCLEOTIDE SEQUENCE [LARGE SCALE GENOMIC DNA]</scope>
    <source>
        <strain evidence="1 2">DSM 25024</strain>
    </source>
</reference>
<keyword evidence="2" id="KW-1185">Reference proteome</keyword>
<dbReference type="Proteomes" id="UP000531216">
    <property type="component" value="Unassembled WGS sequence"/>
</dbReference>
<sequence length="45" mass="4731">MRAYLRELCSLAAVGLFMVGFVALSAIVVEGRDVAHGVALAEARP</sequence>
<comment type="caution">
    <text evidence="1">The sequence shown here is derived from an EMBL/GenBank/DDBJ whole genome shotgun (WGS) entry which is preliminary data.</text>
</comment>
<organism evidence="1 2">
    <name type="scientific">Aureimonas phyllosphaerae</name>
    <dbReference type="NCBI Taxonomy" id="1166078"/>
    <lineage>
        <taxon>Bacteria</taxon>
        <taxon>Pseudomonadati</taxon>
        <taxon>Pseudomonadota</taxon>
        <taxon>Alphaproteobacteria</taxon>
        <taxon>Hyphomicrobiales</taxon>
        <taxon>Aurantimonadaceae</taxon>
        <taxon>Aureimonas</taxon>
    </lineage>
</organism>